<gene>
    <name evidence="2" type="ORF">ASZ90_012976</name>
</gene>
<comment type="caution">
    <text evidence="2">The sequence shown here is derived from an EMBL/GenBank/DDBJ whole genome shotgun (WGS) entry which is preliminary data.</text>
</comment>
<protein>
    <submittedName>
        <fullName evidence="2">Uncharacterized protein</fullName>
    </submittedName>
</protein>
<name>A0A0W8F907_9ZZZZ</name>
<evidence type="ECO:0000256" key="1">
    <source>
        <dbReference type="SAM" id="Coils"/>
    </source>
</evidence>
<feature type="coiled-coil region" evidence="1">
    <location>
        <begin position="25"/>
        <end position="52"/>
    </location>
</feature>
<dbReference type="AlphaFoldDB" id="A0A0W8F907"/>
<keyword evidence="1" id="KW-0175">Coiled coil</keyword>
<organism evidence="2">
    <name type="scientific">hydrocarbon metagenome</name>
    <dbReference type="NCBI Taxonomy" id="938273"/>
    <lineage>
        <taxon>unclassified sequences</taxon>
        <taxon>metagenomes</taxon>
        <taxon>ecological metagenomes</taxon>
    </lineage>
</organism>
<sequence>MREADYNLSPSQFVEINEREKHRPIAEILADLEEARAERERADGELAEILNTLKLEAY</sequence>
<proteinExistence type="predicted"/>
<accession>A0A0W8F907</accession>
<reference evidence="2" key="1">
    <citation type="journal article" date="2015" name="Proc. Natl. Acad. Sci. U.S.A.">
        <title>Networks of energetic and metabolic interactions define dynamics in microbial communities.</title>
        <authorList>
            <person name="Embree M."/>
            <person name="Liu J.K."/>
            <person name="Al-Bassam M.M."/>
            <person name="Zengler K."/>
        </authorList>
    </citation>
    <scope>NUCLEOTIDE SEQUENCE</scope>
</reference>
<dbReference type="EMBL" id="LNQE01001449">
    <property type="protein sequence ID" value="KUG17339.1"/>
    <property type="molecule type" value="Genomic_DNA"/>
</dbReference>
<evidence type="ECO:0000313" key="2">
    <source>
        <dbReference type="EMBL" id="KUG17339.1"/>
    </source>
</evidence>